<dbReference type="InterPro" id="IPR011608">
    <property type="entry name" value="PRD"/>
</dbReference>
<evidence type="ECO:0000313" key="3">
    <source>
        <dbReference type="EMBL" id="WWP18527.1"/>
    </source>
</evidence>
<dbReference type="InterPro" id="IPR036650">
    <property type="entry name" value="CAT_RNA-bd_dom_sf"/>
</dbReference>
<accession>A0ABD8ALR5</accession>
<feature type="domain" description="PRD" evidence="2">
    <location>
        <begin position="73"/>
        <end position="178"/>
    </location>
</feature>
<dbReference type="AlphaFoldDB" id="A0ABD8ALR5"/>
<keyword evidence="1" id="KW-0677">Repeat</keyword>
<feature type="domain" description="PRD" evidence="2">
    <location>
        <begin position="179"/>
        <end position="286"/>
    </location>
</feature>
<dbReference type="Gene3D" id="1.10.1790.10">
    <property type="entry name" value="PRD domain"/>
    <property type="match status" value="2"/>
</dbReference>
<dbReference type="Pfam" id="PF03123">
    <property type="entry name" value="CAT_RBD"/>
    <property type="match status" value="1"/>
</dbReference>
<reference evidence="3 4" key="1">
    <citation type="submission" date="2024-02" db="EMBL/GenBank/DDBJ databases">
        <title>Complete sequences of two Paenibacillus sp. strains and one Lysinibacillus strain isolated from the environment on STAA medium highlight biotechnological potential.</title>
        <authorList>
            <person name="Attere S.A."/>
            <person name="Piche L.C."/>
            <person name="Intertaglia L."/>
            <person name="Lami R."/>
            <person name="Charette S.J."/>
            <person name="Vincent A.T."/>
        </authorList>
    </citation>
    <scope>NUCLEOTIDE SEQUENCE [LARGE SCALE GENOMIC DNA]</scope>
    <source>
        <strain evidence="3 4">Y5S-7</strain>
    </source>
</reference>
<dbReference type="SUPFAM" id="SSF63520">
    <property type="entry name" value="PTS-regulatory domain, PRD"/>
    <property type="match status" value="2"/>
</dbReference>
<dbReference type="Pfam" id="PF00874">
    <property type="entry name" value="PRD"/>
    <property type="match status" value="2"/>
</dbReference>
<dbReference type="PANTHER" id="PTHR30185">
    <property type="entry name" value="CRYPTIC BETA-GLUCOSIDE BGL OPERON ANTITERMINATOR"/>
    <property type="match status" value="1"/>
</dbReference>
<evidence type="ECO:0000259" key="2">
    <source>
        <dbReference type="PROSITE" id="PS51372"/>
    </source>
</evidence>
<dbReference type="SMART" id="SM01061">
    <property type="entry name" value="CAT_RBD"/>
    <property type="match status" value="1"/>
</dbReference>
<dbReference type="GeneID" id="93477539"/>
<dbReference type="NCBIfam" id="NF046042">
    <property type="entry name" value="LicT"/>
    <property type="match status" value="1"/>
</dbReference>
<dbReference type="InterPro" id="IPR004341">
    <property type="entry name" value="CAT_RNA-bd_dom"/>
</dbReference>
<dbReference type="InterPro" id="IPR036634">
    <property type="entry name" value="PRD_sf"/>
</dbReference>
<dbReference type="PROSITE" id="PS51372">
    <property type="entry name" value="PRD_2"/>
    <property type="match status" value="2"/>
</dbReference>
<dbReference type="SUPFAM" id="SSF50151">
    <property type="entry name" value="SacY-like RNA-binding domain"/>
    <property type="match status" value="1"/>
</dbReference>
<protein>
    <submittedName>
        <fullName evidence="3">PRD domain-containing protein</fullName>
    </submittedName>
</protein>
<proteinExistence type="predicted"/>
<dbReference type="Proteomes" id="UP001364764">
    <property type="component" value="Chromosome"/>
</dbReference>
<dbReference type="RefSeq" id="WP_338706423.1">
    <property type="nucleotide sequence ID" value="NZ_CP145892.1"/>
</dbReference>
<evidence type="ECO:0000256" key="1">
    <source>
        <dbReference type="ARBA" id="ARBA00022737"/>
    </source>
</evidence>
<name>A0ABD8ALR5_PAEAM</name>
<organism evidence="3 4">
    <name type="scientific">Paenibacillus amylolyticus</name>
    <dbReference type="NCBI Taxonomy" id="1451"/>
    <lineage>
        <taxon>Bacteria</taxon>
        <taxon>Bacillati</taxon>
        <taxon>Bacillota</taxon>
        <taxon>Bacilli</taxon>
        <taxon>Bacillales</taxon>
        <taxon>Paenibacillaceae</taxon>
        <taxon>Paenibacillus</taxon>
    </lineage>
</organism>
<dbReference type="InterPro" id="IPR050661">
    <property type="entry name" value="BglG_antiterminators"/>
</dbReference>
<dbReference type="Gene3D" id="2.30.24.10">
    <property type="entry name" value="CAT RNA-binding domain"/>
    <property type="match status" value="1"/>
</dbReference>
<evidence type="ECO:0000313" key="4">
    <source>
        <dbReference type="Proteomes" id="UP001364764"/>
    </source>
</evidence>
<sequence>MKGRQPDMEVIKILNSSIVLARRGEDDKEIIVMGKGIGYRSKPGDVVGEDEIEKIYVLENETISSDLTALMKETPKEYLILADEIISHAKHTLSRHLSDHLYVALTDHLYMAMKRFKDNMTIQNRMLWEVKKFYPQEFSIGLHGLSLIQKQLGLSLPEEEAANIAFHLVNAQQNDDNMNQVMMMTNTVKDVLNIIKIHYQVELDTHSINYSRFLTHLQFFIQRLFEHKTLNTQDHELFEQIANKYPQEEACVLLIKDYIEARFEHTISNEEMMYLIIHINRVMSRN</sequence>
<dbReference type="EMBL" id="CP145892">
    <property type="protein sequence ID" value="WWP18527.1"/>
    <property type="molecule type" value="Genomic_DNA"/>
</dbReference>
<dbReference type="PANTHER" id="PTHR30185:SF15">
    <property type="entry name" value="CRYPTIC BETA-GLUCOSIDE BGL OPERON ANTITERMINATOR"/>
    <property type="match status" value="1"/>
</dbReference>
<gene>
    <name evidence="3" type="ORF">V6668_18700</name>
</gene>